<evidence type="ECO:0000256" key="2">
    <source>
        <dbReference type="ARBA" id="ARBA00022448"/>
    </source>
</evidence>
<reference evidence="7 8" key="1">
    <citation type="submission" date="2018-08" db="EMBL/GenBank/DDBJ databases">
        <title>Sequencing the genomes of 1000 actinobacteria strains.</title>
        <authorList>
            <person name="Klenk H.-P."/>
        </authorList>
    </citation>
    <scope>NUCLEOTIDE SEQUENCE [LARGE SCALE GENOMIC DNA]</scope>
    <source>
        <strain evidence="7 8">DSM 22967</strain>
    </source>
</reference>
<dbReference type="CDD" id="cd03230">
    <property type="entry name" value="ABC_DR_subfamily_A"/>
    <property type="match status" value="1"/>
</dbReference>
<accession>A0A3D9UNN5</accession>
<dbReference type="PANTHER" id="PTHR42711">
    <property type="entry name" value="ABC TRANSPORTER ATP-BINDING PROTEIN"/>
    <property type="match status" value="1"/>
</dbReference>
<dbReference type="EMBL" id="QTUA01000001">
    <property type="protein sequence ID" value="REF31068.1"/>
    <property type="molecule type" value="Genomic_DNA"/>
</dbReference>
<evidence type="ECO:0000313" key="7">
    <source>
        <dbReference type="EMBL" id="REF31068.1"/>
    </source>
</evidence>
<comment type="caution">
    <text evidence="7">The sequence shown here is derived from an EMBL/GenBank/DDBJ whole genome shotgun (WGS) entry which is preliminary data.</text>
</comment>
<dbReference type="PROSITE" id="PS50893">
    <property type="entry name" value="ABC_TRANSPORTER_2"/>
    <property type="match status" value="1"/>
</dbReference>
<name>A0A3D9UNN5_9MICO</name>
<dbReference type="PANTHER" id="PTHR42711:SF16">
    <property type="entry name" value="ABC TRANSPORTER ATP-BINDING PROTEIN"/>
    <property type="match status" value="1"/>
</dbReference>
<evidence type="ECO:0000256" key="3">
    <source>
        <dbReference type="ARBA" id="ARBA00022741"/>
    </source>
</evidence>
<dbReference type="Pfam" id="PF00005">
    <property type="entry name" value="ABC_tran"/>
    <property type="match status" value="1"/>
</dbReference>
<dbReference type="RefSeq" id="WP_115922970.1">
    <property type="nucleotide sequence ID" value="NZ_QTUA01000001.1"/>
</dbReference>
<dbReference type="SUPFAM" id="SSF52540">
    <property type="entry name" value="P-loop containing nucleoside triphosphate hydrolases"/>
    <property type="match status" value="1"/>
</dbReference>
<keyword evidence="4 7" id="KW-0067">ATP-binding</keyword>
<dbReference type="InterPro" id="IPR017871">
    <property type="entry name" value="ABC_transporter-like_CS"/>
</dbReference>
<dbReference type="SMART" id="SM00382">
    <property type="entry name" value="AAA"/>
    <property type="match status" value="1"/>
</dbReference>
<organism evidence="7 8">
    <name type="scientific">Calidifontibacter indicus</name>
    <dbReference type="NCBI Taxonomy" id="419650"/>
    <lineage>
        <taxon>Bacteria</taxon>
        <taxon>Bacillati</taxon>
        <taxon>Actinomycetota</taxon>
        <taxon>Actinomycetes</taxon>
        <taxon>Micrococcales</taxon>
        <taxon>Dermacoccaceae</taxon>
        <taxon>Calidifontibacter</taxon>
    </lineage>
</organism>
<dbReference type="PROSITE" id="PS00211">
    <property type="entry name" value="ABC_TRANSPORTER_1"/>
    <property type="match status" value="1"/>
</dbReference>
<keyword evidence="3" id="KW-0547">Nucleotide-binding</keyword>
<dbReference type="InterPro" id="IPR050763">
    <property type="entry name" value="ABC_transporter_ATP-binding"/>
</dbReference>
<evidence type="ECO:0000259" key="6">
    <source>
        <dbReference type="PROSITE" id="PS50893"/>
    </source>
</evidence>
<sequence length="239" mass="25619">MKSPAVAFDQVTHRYGDRTALDALTFTADAGRVTCVLGPNGAGKTTAMELAEGLKRPQQGTVSVLGRSPWRSPDDHRAAVGVMLQDGGLPGAVRAERFLRHVARLTDGHQRLDELADHLDLQSFWGTSVRRLSGGQRQRVALAAALLGSPAVAFLDEPTAGLDPHARLDVWDLVRAERDRGCAVVVTTHSFEEAERIADEIVVIAGGRVRAAGPLAEVAGTGGLEARYFELTRRKGATR</sequence>
<dbReference type="GO" id="GO:0016887">
    <property type="term" value="F:ATP hydrolysis activity"/>
    <property type="evidence" value="ECO:0007669"/>
    <property type="project" value="InterPro"/>
</dbReference>
<dbReference type="GO" id="GO:0005886">
    <property type="term" value="C:plasma membrane"/>
    <property type="evidence" value="ECO:0007669"/>
    <property type="project" value="UniProtKB-SubCell"/>
</dbReference>
<dbReference type="AlphaFoldDB" id="A0A3D9UNN5"/>
<gene>
    <name evidence="7" type="ORF">DFJ65_2110</name>
</gene>
<evidence type="ECO:0000256" key="5">
    <source>
        <dbReference type="ARBA" id="ARBA00023251"/>
    </source>
</evidence>
<dbReference type="GO" id="GO:0046677">
    <property type="term" value="P:response to antibiotic"/>
    <property type="evidence" value="ECO:0007669"/>
    <property type="project" value="UniProtKB-KW"/>
</dbReference>
<evidence type="ECO:0000313" key="8">
    <source>
        <dbReference type="Proteomes" id="UP000256253"/>
    </source>
</evidence>
<dbReference type="InterPro" id="IPR003593">
    <property type="entry name" value="AAA+_ATPase"/>
</dbReference>
<dbReference type="OrthoDB" id="9804819at2"/>
<dbReference type="Gene3D" id="3.40.50.300">
    <property type="entry name" value="P-loop containing nucleotide triphosphate hydrolases"/>
    <property type="match status" value="1"/>
</dbReference>
<dbReference type="InterPro" id="IPR027417">
    <property type="entry name" value="P-loop_NTPase"/>
</dbReference>
<protein>
    <submittedName>
        <fullName evidence="7">ABC-2 type transport system ATP-binding protein</fullName>
    </submittedName>
</protein>
<evidence type="ECO:0000256" key="1">
    <source>
        <dbReference type="ARBA" id="ARBA00004202"/>
    </source>
</evidence>
<keyword evidence="2" id="KW-0813">Transport</keyword>
<dbReference type="GO" id="GO:0005524">
    <property type="term" value="F:ATP binding"/>
    <property type="evidence" value="ECO:0007669"/>
    <property type="project" value="UniProtKB-KW"/>
</dbReference>
<comment type="subcellular location">
    <subcellularLocation>
        <location evidence="1">Cell membrane</location>
        <topology evidence="1">Peripheral membrane protein</topology>
    </subcellularLocation>
</comment>
<keyword evidence="8" id="KW-1185">Reference proteome</keyword>
<feature type="domain" description="ABC transporter" evidence="6">
    <location>
        <begin position="6"/>
        <end position="231"/>
    </location>
</feature>
<dbReference type="Proteomes" id="UP000256253">
    <property type="component" value="Unassembled WGS sequence"/>
</dbReference>
<dbReference type="InterPro" id="IPR003439">
    <property type="entry name" value="ABC_transporter-like_ATP-bd"/>
</dbReference>
<proteinExistence type="predicted"/>
<keyword evidence="5" id="KW-0046">Antibiotic resistance</keyword>
<evidence type="ECO:0000256" key="4">
    <source>
        <dbReference type="ARBA" id="ARBA00022840"/>
    </source>
</evidence>